<protein>
    <submittedName>
        <fullName evidence="2">Uncharacterized protein</fullName>
    </submittedName>
</protein>
<keyword evidence="1" id="KW-1133">Transmembrane helix</keyword>
<sequence length="477" mass="53698">MKAAGGGGKETLAATLLRYLIILIVPFTVLYILYTLHAILSSTPSCPPDRPIVTSSVSLSQLSTTRNHTPSSSSLSTPPPAPVSMAATTLQHVVFGIAASARLWEKRKDYIKIWWRPNAGMRGFVWMDQPVRESGVPDGLPPIKISSNTSGFPYKNRRGHRSAIRISRIVSETFRLGLSGVRWYVMGDDDTVFLPDNLVAVLQKLDHRQPYYIGYPSESHLQNIFFSYGMAFGGGGFAISQPLAARLERMQDACIHRYPSLYGSDDRIHACMAELGVPLTRHPGFHQYDVYGDLLGLLAAHPVAPIVTVQQSICYDARNRWTVSVSWGFVVMASRGRISAREMELPARTFLNWYKRADYKAHAFNTRPLARRPCEKPSFYYLSSARRTVARDGETTVTTYQRWRHRNDMRPPCRWKIADPDALLDTVVVLKKPDPGLWDRSPMRNCCRVLSSPKGQEGNKTMTIDVDVCKDWEFSQV</sequence>
<dbReference type="eggNOG" id="KOG2246">
    <property type="taxonomic scope" value="Eukaryota"/>
</dbReference>
<dbReference type="STRING" id="65489.A0A0D3F8X7"/>
<dbReference type="Gramene" id="OBART02G27970.1">
    <property type="protein sequence ID" value="OBART02G27970.1"/>
    <property type="gene ID" value="OBART02G27970"/>
</dbReference>
<evidence type="ECO:0000313" key="3">
    <source>
        <dbReference type="Proteomes" id="UP000026960"/>
    </source>
</evidence>
<dbReference type="Gene3D" id="3.90.550.50">
    <property type="match status" value="1"/>
</dbReference>
<dbReference type="Pfam" id="PF04646">
    <property type="entry name" value="DUF604"/>
    <property type="match status" value="1"/>
</dbReference>
<organism evidence="2">
    <name type="scientific">Oryza barthii</name>
    <dbReference type="NCBI Taxonomy" id="65489"/>
    <lineage>
        <taxon>Eukaryota</taxon>
        <taxon>Viridiplantae</taxon>
        <taxon>Streptophyta</taxon>
        <taxon>Embryophyta</taxon>
        <taxon>Tracheophyta</taxon>
        <taxon>Spermatophyta</taxon>
        <taxon>Magnoliopsida</taxon>
        <taxon>Liliopsida</taxon>
        <taxon>Poales</taxon>
        <taxon>Poaceae</taxon>
        <taxon>BOP clade</taxon>
        <taxon>Oryzoideae</taxon>
        <taxon>Oryzeae</taxon>
        <taxon>Oryzinae</taxon>
        <taxon>Oryza</taxon>
    </lineage>
</organism>
<dbReference type="PaxDb" id="65489-OBART02G27970.1"/>
<evidence type="ECO:0000313" key="2">
    <source>
        <dbReference type="EnsemblPlants" id="OBART02G27970.1"/>
    </source>
</evidence>
<feature type="transmembrane region" description="Helical" evidence="1">
    <location>
        <begin position="12"/>
        <end position="34"/>
    </location>
</feature>
<proteinExistence type="predicted"/>
<dbReference type="FunFam" id="3.90.550.50:FF:000006">
    <property type="entry name" value="Fringe-related protein-like"/>
    <property type="match status" value="1"/>
</dbReference>
<dbReference type="AlphaFoldDB" id="A0A0D3F8X7"/>
<dbReference type="PANTHER" id="PTHR10811">
    <property type="entry name" value="FRINGE-RELATED"/>
    <property type="match status" value="1"/>
</dbReference>
<reference evidence="2" key="2">
    <citation type="submission" date="2015-03" db="UniProtKB">
        <authorList>
            <consortium name="EnsemblPlants"/>
        </authorList>
    </citation>
    <scope>IDENTIFICATION</scope>
</reference>
<keyword evidence="3" id="KW-1185">Reference proteome</keyword>
<reference evidence="2" key="1">
    <citation type="journal article" date="2009" name="Rice">
        <title>De Novo Next Generation Sequencing of Plant Genomes.</title>
        <authorList>
            <person name="Rounsley S."/>
            <person name="Marri P.R."/>
            <person name="Yu Y."/>
            <person name="He R."/>
            <person name="Sisneros N."/>
            <person name="Goicoechea J.L."/>
            <person name="Lee S.J."/>
            <person name="Angelova A."/>
            <person name="Kudrna D."/>
            <person name="Luo M."/>
            <person name="Affourtit J."/>
            <person name="Desany B."/>
            <person name="Knight J."/>
            <person name="Niazi F."/>
            <person name="Egholm M."/>
            <person name="Wing R.A."/>
        </authorList>
    </citation>
    <scope>NUCLEOTIDE SEQUENCE [LARGE SCALE GENOMIC DNA]</scope>
    <source>
        <strain evidence="2">cv. IRGC 105608</strain>
    </source>
</reference>
<keyword evidence="1" id="KW-0472">Membrane</keyword>
<dbReference type="HOGENOM" id="CLU_029819_2_1_1"/>
<dbReference type="EnsemblPlants" id="OBART02G27970.1">
    <property type="protein sequence ID" value="OBART02G27970.1"/>
    <property type="gene ID" value="OBART02G27970"/>
</dbReference>
<name>A0A0D3F8X7_9ORYZ</name>
<keyword evidence="1" id="KW-0812">Transmembrane</keyword>
<accession>A0A0D3F8X7</accession>
<evidence type="ECO:0000256" key="1">
    <source>
        <dbReference type="SAM" id="Phobius"/>
    </source>
</evidence>
<dbReference type="InterPro" id="IPR006740">
    <property type="entry name" value="DUF604"/>
</dbReference>
<dbReference type="Proteomes" id="UP000026960">
    <property type="component" value="Chromosome 2"/>
</dbReference>